<dbReference type="Proteomes" id="UP000299102">
    <property type="component" value="Unassembled WGS sequence"/>
</dbReference>
<name>A0A4C1WI74_EUMVA</name>
<gene>
    <name evidence="2" type="ORF">EVAR_29329_1</name>
</gene>
<feature type="compositionally biased region" description="Basic and acidic residues" evidence="1">
    <location>
        <begin position="83"/>
        <end position="92"/>
    </location>
</feature>
<protein>
    <submittedName>
        <fullName evidence="2">Uncharacterized protein</fullName>
    </submittedName>
</protein>
<accession>A0A4C1WI74</accession>
<feature type="compositionally biased region" description="Low complexity" evidence="1">
    <location>
        <begin position="73"/>
        <end position="82"/>
    </location>
</feature>
<proteinExistence type="predicted"/>
<keyword evidence="3" id="KW-1185">Reference proteome</keyword>
<organism evidence="2 3">
    <name type="scientific">Eumeta variegata</name>
    <name type="common">Bagworm moth</name>
    <name type="synonym">Eumeta japonica</name>
    <dbReference type="NCBI Taxonomy" id="151549"/>
    <lineage>
        <taxon>Eukaryota</taxon>
        <taxon>Metazoa</taxon>
        <taxon>Ecdysozoa</taxon>
        <taxon>Arthropoda</taxon>
        <taxon>Hexapoda</taxon>
        <taxon>Insecta</taxon>
        <taxon>Pterygota</taxon>
        <taxon>Neoptera</taxon>
        <taxon>Endopterygota</taxon>
        <taxon>Lepidoptera</taxon>
        <taxon>Glossata</taxon>
        <taxon>Ditrysia</taxon>
        <taxon>Tineoidea</taxon>
        <taxon>Psychidae</taxon>
        <taxon>Oiketicinae</taxon>
        <taxon>Eumeta</taxon>
    </lineage>
</organism>
<sequence>MEVVEKHFVYLPTYRQPCAVVRTYTSVVIIGIVMSVTQAAFTAAAGPIVIRCITCSYQLRDVTAAVHRGAAGRAGAGRAAGATERKPTVLPN</sequence>
<comment type="caution">
    <text evidence="2">The sequence shown here is derived from an EMBL/GenBank/DDBJ whole genome shotgun (WGS) entry which is preliminary data.</text>
</comment>
<feature type="region of interest" description="Disordered" evidence="1">
    <location>
        <begin position="73"/>
        <end position="92"/>
    </location>
</feature>
<evidence type="ECO:0000256" key="1">
    <source>
        <dbReference type="SAM" id="MobiDB-lite"/>
    </source>
</evidence>
<evidence type="ECO:0000313" key="3">
    <source>
        <dbReference type="Proteomes" id="UP000299102"/>
    </source>
</evidence>
<dbReference type="EMBL" id="BGZK01000568">
    <property type="protein sequence ID" value="GBP50570.1"/>
    <property type="molecule type" value="Genomic_DNA"/>
</dbReference>
<evidence type="ECO:0000313" key="2">
    <source>
        <dbReference type="EMBL" id="GBP50570.1"/>
    </source>
</evidence>
<reference evidence="2 3" key="1">
    <citation type="journal article" date="2019" name="Commun. Biol.">
        <title>The bagworm genome reveals a unique fibroin gene that provides high tensile strength.</title>
        <authorList>
            <person name="Kono N."/>
            <person name="Nakamura H."/>
            <person name="Ohtoshi R."/>
            <person name="Tomita M."/>
            <person name="Numata K."/>
            <person name="Arakawa K."/>
        </authorList>
    </citation>
    <scope>NUCLEOTIDE SEQUENCE [LARGE SCALE GENOMIC DNA]</scope>
</reference>
<dbReference type="AlphaFoldDB" id="A0A4C1WI74"/>